<dbReference type="PROSITE" id="PS50113">
    <property type="entry name" value="PAC"/>
    <property type="match status" value="2"/>
</dbReference>
<feature type="transmembrane region" description="Helical" evidence="1">
    <location>
        <begin position="51"/>
        <end position="69"/>
    </location>
</feature>
<dbReference type="NCBIfam" id="TIGR00229">
    <property type="entry name" value="sensory_box"/>
    <property type="match status" value="2"/>
</dbReference>
<dbReference type="SUPFAM" id="SSF141868">
    <property type="entry name" value="EAL domain-like"/>
    <property type="match status" value="1"/>
</dbReference>
<gene>
    <name evidence="6" type="ORF">SAMN04489707_101334</name>
</gene>
<feature type="domain" description="PAC" evidence="3">
    <location>
        <begin position="407"/>
        <end position="459"/>
    </location>
</feature>
<dbReference type="Proteomes" id="UP000183656">
    <property type="component" value="Unassembled WGS sequence"/>
</dbReference>
<evidence type="ECO:0000313" key="6">
    <source>
        <dbReference type="EMBL" id="SFU65823.1"/>
    </source>
</evidence>
<evidence type="ECO:0000259" key="2">
    <source>
        <dbReference type="PROSITE" id="PS50112"/>
    </source>
</evidence>
<dbReference type="PROSITE" id="PS50887">
    <property type="entry name" value="GGDEF"/>
    <property type="match status" value="1"/>
</dbReference>
<dbReference type="Pfam" id="PF13426">
    <property type="entry name" value="PAS_9"/>
    <property type="match status" value="2"/>
</dbReference>
<dbReference type="STRING" id="343013.SAMN04489707_101334"/>
<feature type="domain" description="GGDEF" evidence="5">
    <location>
        <begin position="491"/>
        <end position="625"/>
    </location>
</feature>
<dbReference type="Pfam" id="PF08447">
    <property type="entry name" value="PAS_3"/>
    <property type="match status" value="1"/>
</dbReference>
<keyword evidence="1" id="KW-0812">Transmembrane</keyword>
<dbReference type="InterPro" id="IPR035919">
    <property type="entry name" value="EAL_sf"/>
</dbReference>
<feature type="domain" description="PAS" evidence="2">
    <location>
        <begin position="334"/>
        <end position="378"/>
    </location>
</feature>
<name>A0A1I7HYP2_9BURK</name>
<dbReference type="Gene3D" id="3.30.450.20">
    <property type="entry name" value="PAS domain"/>
    <property type="match status" value="3"/>
</dbReference>
<dbReference type="EMBL" id="FPBX01000013">
    <property type="protein sequence ID" value="SFU65823.1"/>
    <property type="molecule type" value="Genomic_DNA"/>
</dbReference>
<organism evidence="6 7">
    <name type="scientific">Paenacidovorax caeni</name>
    <dbReference type="NCBI Taxonomy" id="343013"/>
    <lineage>
        <taxon>Bacteria</taxon>
        <taxon>Pseudomonadati</taxon>
        <taxon>Pseudomonadota</taxon>
        <taxon>Betaproteobacteria</taxon>
        <taxon>Burkholderiales</taxon>
        <taxon>Comamonadaceae</taxon>
        <taxon>Paenacidovorax</taxon>
    </lineage>
</organism>
<dbReference type="PROSITE" id="PS50883">
    <property type="entry name" value="EAL"/>
    <property type="match status" value="1"/>
</dbReference>
<dbReference type="NCBIfam" id="TIGR00254">
    <property type="entry name" value="GGDEF"/>
    <property type="match status" value="1"/>
</dbReference>
<dbReference type="InterPro" id="IPR000014">
    <property type="entry name" value="PAS"/>
</dbReference>
<dbReference type="PANTHER" id="PTHR44757:SF2">
    <property type="entry name" value="BIOFILM ARCHITECTURE MAINTENANCE PROTEIN MBAA"/>
    <property type="match status" value="1"/>
</dbReference>
<dbReference type="SUPFAM" id="SSF55785">
    <property type="entry name" value="PYP-like sensor domain (PAS domain)"/>
    <property type="match status" value="3"/>
</dbReference>
<dbReference type="Gene3D" id="3.30.70.270">
    <property type="match status" value="1"/>
</dbReference>
<evidence type="ECO:0000259" key="5">
    <source>
        <dbReference type="PROSITE" id="PS50887"/>
    </source>
</evidence>
<dbReference type="InterPro" id="IPR000160">
    <property type="entry name" value="GGDEF_dom"/>
</dbReference>
<dbReference type="InterPro" id="IPR043128">
    <property type="entry name" value="Rev_trsase/Diguanyl_cyclase"/>
</dbReference>
<proteinExistence type="predicted"/>
<dbReference type="CDD" id="cd01948">
    <property type="entry name" value="EAL"/>
    <property type="match status" value="1"/>
</dbReference>
<dbReference type="PANTHER" id="PTHR44757">
    <property type="entry name" value="DIGUANYLATE CYCLASE DGCP"/>
    <property type="match status" value="1"/>
</dbReference>
<dbReference type="InterPro" id="IPR013655">
    <property type="entry name" value="PAS_fold_3"/>
</dbReference>
<protein>
    <submittedName>
        <fullName evidence="6">PAS domain S-box-containing protein/diguanylate cyclase (GGDEF) domain-containing protein</fullName>
    </submittedName>
</protein>
<evidence type="ECO:0000259" key="4">
    <source>
        <dbReference type="PROSITE" id="PS50883"/>
    </source>
</evidence>
<dbReference type="RefSeq" id="WP_054256336.1">
    <property type="nucleotide sequence ID" value="NZ_CYIG01000017.1"/>
</dbReference>
<dbReference type="OrthoDB" id="9813903at2"/>
<evidence type="ECO:0000313" key="7">
    <source>
        <dbReference type="Proteomes" id="UP000183656"/>
    </source>
</evidence>
<keyword evidence="1" id="KW-0472">Membrane</keyword>
<dbReference type="InterPro" id="IPR000700">
    <property type="entry name" value="PAS-assoc_C"/>
</dbReference>
<dbReference type="InterPro" id="IPR001633">
    <property type="entry name" value="EAL_dom"/>
</dbReference>
<dbReference type="CDD" id="cd00130">
    <property type="entry name" value="PAS"/>
    <property type="match status" value="3"/>
</dbReference>
<dbReference type="PROSITE" id="PS50112">
    <property type="entry name" value="PAS"/>
    <property type="match status" value="3"/>
</dbReference>
<dbReference type="Gene3D" id="3.20.20.450">
    <property type="entry name" value="EAL domain"/>
    <property type="match status" value="1"/>
</dbReference>
<dbReference type="InterPro" id="IPR001610">
    <property type="entry name" value="PAC"/>
</dbReference>
<dbReference type="Pfam" id="PF00990">
    <property type="entry name" value="GGDEF"/>
    <property type="match status" value="1"/>
</dbReference>
<reference evidence="6 7" key="1">
    <citation type="submission" date="2016-10" db="EMBL/GenBank/DDBJ databases">
        <authorList>
            <person name="de Groot N.N."/>
        </authorList>
    </citation>
    <scope>NUCLEOTIDE SEQUENCE [LARGE SCALE GENOMIC DNA]</scope>
    <source>
        <strain evidence="6 7">R-24608</strain>
    </source>
</reference>
<dbReference type="SUPFAM" id="SSF55073">
    <property type="entry name" value="Nucleotide cyclase"/>
    <property type="match status" value="1"/>
</dbReference>
<dbReference type="InterPro" id="IPR029787">
    <property type="entry name" value="Nucleotide_cyclase"/>
</dbReference>
<dbReference type="SMART" id="SM00086">
    <property type="entry name" value="PAC"/>
    <property type="match status" value="3"/>
</dbReference>
<dbReference type="InterPro" id="IPR052155">
    <property type="entry name" value="Biofilm_reg_signaling"/>
</dbReference>
<accession>A0A1I7HYP2</accession>
<dbReference type="InterPro" id="IPR035965">
    <property type="entry name" value="PAS-like_dom_sf"/>
</dbReference>
<feature type="transmembrane region" description="Helical" evidence="1">
    <location>
        <begin position="12"/>
        <end position="31"/>
    </location>
</feature>
<dbReference type="SMART" id="SM00052">
    <property type="entry name" value="EAL"/>
    <property type="match status" value="1"/>
</dbReference>
<feature type="domain" description="PAS" evidence="2">
    <location>
        <begin position="82"/>
        <end position="153"/>
    </location>
</feature>
<keyword evidence="1" id="KW-1133">Transmembrane helix</keyword>
<dbReference type="SMART" id="SM00267">
    <property type="entry name" value="GGDEF"/>
    <property type="match status" value="1"/>
</dbReference>
<evidence type="ECO:0000259" key="3">
    <source>
        <dbReference type="PROSITE" id="PS50113"/>
    </source>
</evidence>
<feature type="domain" description="PAC" evidence="3">
    <location>
        <begin position="285"/>
        <end position="337"/>
    </location>
</feature>
<dbReference type="Pfam" id="PF00563">
    <property type="entry name" value="EAL"/>
    <property type="match status" value="1"/>
</dbReference>
<dbReference type="AlphaFoldDB" id="A0A1I7HYP2"/>
<feature type="domain" description="PAS" evidence="2">
    <location>
        <begin position="211"/>
        <end position="282"/>
    </location>
</feature>
<sequence>MEINTPEHRLRMAPWWGMVLYLAVGAVWVALGDALLPALITDPLWLARGQTIKGWLYVLFTGVLAWWLLRRMRTAEAARWALSQELAQIASHAPAGVARVELGTLRILWANDRLCQWLAMSPEAVLQANFREWVVPDDQGRAQQQLEQLLDGRINYYQGERLCLRADGRPPLPVLCNVSHVPASGSTPAHLVCLLLDMGEIGATRAALVRSENSLRLALDGSGSGMWDWDLVQRRSAYSQGLVRLLRFKGGELPHGLHLLRRLHPDDRQRVRRAVERSLATGQPFDETARLQCFDGEYCWFQARGQRHLNTQGEPERFSGILTDLTDRRAAEERQRLAATVVDNTTEGVVVTDAQSRILSVNAAFTRLLGYTEEELRGLTPRVFKSGRHDKAFYQAMWECIQRTGHWQGEIWNRRKNGEVFPEHMSLSAVRDPKGDITHYVCMFTDISEEKAQRQRLEYLAHYDPLTGLSNRLWFGQQLSASVEQAQAGGETMAVLLLNLDRFKDVNDSYGHAVGDEVLKHITRQVRSALRPGDLVGRMAGDEIAVVARNLRHSDGAAAVARSLIAAVGQPWTSPDGIEVVAGVSVGICMFPEHADSAQGLLQGAHAAVYGAKARGRGAWCFFNEDMTQAARERLELEARLRVALAQGHLQLYYQPQVDIATGRLVGAEALVRWIDPEEGVISPGRFIPVAESSGVIGQLGQWVIREACQQGQRWRDADLPEITLAVNISPRQFHLTDVAGCAAQALADSGFPPRCLEFELTETALAERPEEARQVLLRLQQLGLRTAVDDFGTGYSSLSYLKRYPIDVLKIDQGFIRDIPHNADDMAISAAIIAMGHSLGLQVLAEGVETAEQLAFLRERGCDAYQGYLYSRPLPAPEFTALLQQQAQMPA</sequence>
<feature type="domain" description="EAL" evidence="4">
    <location>
        <begin position="634"/>
        <end position="888"/>
    </location>
</feature>
<evidence type="ECO:0000256" key="1">
    <source>
        <dbReference type="SAM" id="Phobius"/>
    </source>
</evidence>
<dbReference type="CDD" id="cd01949">
    <property type="entry name" value="GGDEF"/>
    <property type="match status" value="1"/>
</dbReference>
<dbReference type="FunFam" id="3.20.20.450:FF:000001">
    <property type="entry name" value="Cyclic di-GMP phosphodiesterase yahA"/>
    <property type="match status" value="1"/>
</dbReference>
<keyword evidence="7" id="KW-1185">Reference proteome</keyword>
<dbReference type="SMART" id="SM00091">
    <property type="entry name" value="PAS"/>
    <property type="match status" value="3"/>
</dbReference>